<dbReference type="Proteomes" id="UP000243887">
    <property type="component" value="Unassembled WGS sequence"/>
</dbReference>
<dbReference type="EMBL" id="FORU01000013">
    <property type="protein sequence ID" value="SFJ70077.1"/>
    <property type="molecule type" value="Genomic_DNA"/>
</dbReference>
<evidence type="ECO:0000313" key="1">
    <source>
        <dbReference type="EMBL" id="SFJ70077.1"/>
    </source>
</evidence>
<evidence type="ECO:0008006" key="3">
    <source>
        <dbReference type="Google" id="ProtNLM"/>
    </source>
</evidence>
<proteinExistence type="predicted"/>
<sequence length="162" mass="16800">MIDQIKKIIEQVSNQEGNNGLPTDLTKQVTEETGNSILSGFKTAVSSGNLSQVTDLFQGGTTNLASNPLVSGMITNLVGSLSGKLGIDQGTSTSFANSIIPKVIETIVSKSKEGGFDFKDLIGAFSGGGIGDMIGGITDNLFNKDKSSESGGAMDALKDMFK</sequence>
<reference evidence="2" key="1">
    <citation type="submission" date="2016-10" db="EMBL/GenBank/DDBJ databases">
        <authorList>
            <person name="Varghese N."/>
            <person name="Submissions S."/>
        </authorList>
    </citation>
    <scope>NUCLEOTIDE SEQUENCE [LARGE SCALE GENOMIC DNA]</scope>
    <source>
        <strain evidence="2">DSM 26542</strain>
    </source>
</reference>
<keyword evidence="2" id="KW-1185">Reference proteome</keyword>
<evidence type="ECO:0000313" key="2">
    <source>
        <dbReference type="Proteomes" id="UP000243887"/>
    </source>
</evidence>
<gene>
    <name evidence="1" type="ORF">SAMN04487893_11373</name>
</gene>
<dbReference type="RefSeq" id="WP_177190204.1">
    <property type="nucleotide sequence ID" value="NZ_FORU01000013.1"/>
</dbReference>
<organism evidence="1 2">
    <name type="scientific">Myroides guanonis</name>
    <dbReference type="NCBI Taxonomy" id="1150112"/>
    <lineage>
        <taxon>Bacteria</taxon>
        <taxon>Pseudomonadati</taxon>
        <taxon>Bacteroidota</taxon>
        <taxon>Flavobacteriia</taxon>
        <taxon>Flavobacteriales</taxon>
        <taxon>Flavobacteriaceae</taxon>
        <taxon>Myroides</taxon>
    </lineage>
</organism>
<protein>
    <recommendedName>
        <fullName evidence="3">DUF937 domain-containing protein</fullName>
    </recommendedName>
</protein>
<dbReference type="STRING" id="1150112.SAMN04487893_11373"/>
<name>A0A1I3TKN4_9FLAO</name>
<dbReference type="AlphaFoldDB" id="A0A1I3TKN4"/>
<accession>A0A1I3TKN4</accession>